<evidence type="ECO:0000256" key="6">
    <source>
        <dbReference type="ARBA" id="ARBA00022603"/>
    </source>
</evidence>
<name>A0A7W3TDG5_9ACTN</name>
<evidence type="ECO:0000256" key="8">
    <source>
        <dbReference type="ARBA" id="ARBA00022691"/>
    </source>
</evidence>
<dbReference type="Pfam" id="PF01135">
    <property type="entry name" value="PCMT"/>
    <property type="match status" value="1"/>
</dbReference>
<proteinExistence type="inferred from homology"/>
<gene>
    <name evidence="13" type="ORF">FNQ90_11495</name>
</gene>
<dbReference type="RefSeq" id="WP_182606294.1">
    <property type="nucleotide sequence ID" value="NZ_VKHT01000297.1"/>
</dbReference>
<keyword evidence="5" id="KW-0963">Cytoplasm</keyword>
<comment type="similarity">
    <text evidence="2">Belongs to the methyltransferase superfamily. L-isoaspartyl/D-aspartyl protein methyltransferase family.</text>
</comment>
<dbReference type="NCBIfam" id="TIGR04188">
    <property type="entry name" value="methyltr_grsp"/>
    <property type="match status" value="1"/>
</dbReference>
<evidence type="ECO:0000256" key="3">
    <source>
        <dbReference type="ARBA" id="ARBA00011890"/>
    </source>
</evidence>
<dbReference type="Gene3D" id="3.40.50.150">
    <property type="entry name" value="Vaccinia Virus protein VP39"/>
    <property type="match status" value="1"/>
</dbReference>
<dbReference type="PANTHER" id="PTHR11579">
    <property type="entry name" value="PROTEIN-L-ISOASPARTATE O-METHYLTRANSFERASE"/>
    <property type="match status" value="1"/>
</dbReference>
<dbReference type="InterPro" id="IPR000682">
    <property type="entry name" value="PCMT"/>
</dbReference>
<accession>A0A7W3TDG5</accession>
<feature type="region of interest" description="Disordered" evidence="12">
    <location>
        <begin position="67"/>
        <end position="87"/>
    </location>
</feature>
<dbReference type="SUPFAM" id="SSF53335">
    <property type="entry name" value="S-adenosyl-L-methionine-dependent methyltransferases"/>
    <property type="match status" value="1"/>
</dbReference>
<evidence type="ECO:0000313" key="13">
    <source>
        <dbReference type="EMBL" id="MBB0244712.1"/>
    </source>
</evidence>
<evidence type="ECO:0000256" key="1">
    <source>
        <dbReference type="ARBA" id="ARBA00004496"/>
    </source>
</evidence>
<comment type="subcellular location">
    <subcellularLocation>
        <location evidence="1">Cytoplasm</location>
    </subcellularLocation>
</comment>
<dbReference type="GO" id="GO:0005737">
    <property type="term" value="C:cytoplasm"/>
    <property type="evidence" value="ECO:0007669"/>
    <property type="project" value="UniProtKB-SubCell"/>
</dbReference>
<reference evidence="14" key="1">
    <citation type="submission" date="2019-10" db="EMBL/GenBank/DDBJ databases">
        <title>Streptomyces sp. nov., a novel actinobacterium isolated from alkaline environment.</title>
        <authorList>
            <person name="Golinska P."/>
        </authorList>
    </citation>
    <scope>NUCLEOTIDE SEQUENCE [LARGE SCALE GENOMIC DNA]</scope>
    <source>
        <strain evidence="14">DSM 42118</strain>
    </source>
</reference>
<feature type="compositionally biased region" description="Low complexity" evidence="12">
    <location>
        <begin position="114"/>
        <end position="126"/>
    </location>
</feature>
<protein>
    <recommendedName>
        <fullName evidence="4">Protein-L-isoaspartate O-methyltransferase</fullName>
        <ecNumber evidence="3">2.1.1.77</ecNumber>
    </recommendedName>
    <alternativeName>
        <fullName evidence="11">L-isoaspartyl protein carboxyl methyltransferase</fullName>
    </alternativeName>
    <alternativeName>
        <fullName evidence="9">Protein L-isoaspartyl methyltransferase</fullName>
    </alternativeName>
    <alternativeName>
        <fullName evidence="10">Protein-beta-aspartate methyltransferase</fullName>
    </alternativeName>
</protein>
<keyword evidence="7 13" id="KW-0808">Transferase</keyword>
<dbReference type="GO" id="GO:0004719">
    <property type="term" value="F:protein-L-isoaspartate (D-aspartate) O-methyltransferase activity"/>
    <property type="evidence" value="ECO:0007669"/>
    <property type="project" value="UniProtKB-EC"/>
</dbReference>
<dbReference type="AlphaFoldDB" id="A0A7W3TDG5"/>
<evidence type="ECO:0000256" key="12">
    <source>
        <dbReference type="SAM" id="MobiDB-lite"/>
    </source>
</evidence>
<evidence type="ECO:0000313" key="14">
    <source>
        <dbReference type="Proteomes" id="UP000538929"/>
    </source>
</evidence>
<keyword evidence="14" id="KW-1185">Reference proteome</keyword>
<evidence type="ECO:0000256" key="4">
    <source>
        <dbReference type="ARBA" id="ARBA00013346"/>
    </source>
</evidence>
<dbReference type="InterPro" id="IPR029063">
    <property type="entry name" value="SAM-dependent_MTases_sf"/>
</dbReference>
<dbReference type="EMBL" id="VKHT01000297">
    <property type="protein sequence ID" value="MBB0244712.1"/>
    <property type="molecule type" value="Genomic_DNA"/>
</dbReference>
<evidence type="ECO:0000256" key="5">
    <source>
        <dbReference type="ARBA" id="ARBA00022490"/>
    </source>
</evidence>
<comment type="caution">
    <text evidence="13">The sequence shown here is derived from an EMBL/GenBank/DDBJ whole genome shotgun (WGS) entry which is preliminary data.</text>
</comment>
<dbReference type="PANTHER" id="PTHR11579:SF0">
    <property type="entry name" value="PROTEIN-L-ISOASPARTATE(D-ASPARTATE) O-METHYLTRANSFERASE"/>
    <property type="match status" value="1"/>
</dbReference>
<keyword evidence="8" id="KW-0949">S-adenosyl-L-methionine</keyword>
<dbReference type="CDD" id="cd02440">
    <property type="entry name" value="AdoMet_MTases"/>
    <property type="match status" value="1"/>
</dbReference>
<evidence type="ECO:0000256" key="7">
    <source>
        <dbReference type="ARBA" id="ARBA00022679"/>
    </source>
</evidence>
<evidence type="ECO:0000256" key="10">
    <source>
        <dbReference type="ARBA" id="ARBA00031323"/>
    </source>
</evidence>
<dbReference type="EC" id="2.1.1.77" evidence="3"/>
<evidence type="ECO:0000256" key="2">
    <source>
        <dbReference type="ARBA" id="ARBA00005369"/>
    </source>
</evidence>
<feature type="region of interest" description="Disordered" evidence="12">
    <location>
        <begin position="1"/>
        <end position="24"/>
    </location>
</feature>
<organism evidence="13 14">
    <name type="scientific">Streptomyces alkaliphilus</name>
    <dbReference type="NCBI Taxonomy" id="1472722"/>
    <lineage>
        <taxon>Bacteria</taxon>
        <taxon>Bacillati</taxon>
        <taxon>Actinomycetota</taxon>
        <taxon>Actinomycetes</taxon>
        <taxon>Kitasatosporales</taxon>
        <taxon>Streptomycetaceae</taxon>
        <taxon>Streptomyces</taxon>
    </lineage>
</organism>
<keyword evidence="6 13" id="KW-0489">Methyltransferase</keyword>
<feature type="region of interest" description="Disordered" evidence="12">
    <location>
        <begin position="105"/>
        <end position="126"/>
    </location>
</feature>
<evidence type="ECO:0000256" key="9">
    <source>
        <dbReference type="ARBA" id="ARBA00030757"/>
    </source>
</evidence>
<evidence type="ECO:0000256" key="11">
    <source>
        <dbReference type="ARBA" id="ARBA00031350"/>
    </source>
</evidence>
<dbReference type="GO" id="GO:0032259">
    <property type="term" value="P:methylation"/>
    <property type="evidence" value="ECO:0007669"/>
    <property type="project" value="UniProtKB-KW"/>
</dbReference>
<sequence>MTEQHSPTVAPPCEPATGPGADPTARLRAELADELRRRGDLRSPEWREAVLRVPRHVFVPAFFQRTDGPGPTTWTPRVGGSGKEEPSSRLKAVYSNTTLVTRLDGDRRPEDVEGPVTGTPTSSSTLPGLVVRMLEDSGVRPGDRVLEIGTGTGYSTALLCERCGDHAVTSVEYDAGTARSAREALAAIGRRPGLVVGDGLRGHPEGAPYDRLVATCSVRHVPVPWLDQVRPGGTLLVPLSGWLPAHGLVRLTRGGEAGGASGEFLPGRVSFMGAAGHAAPTVRGLANLLNREDAGERATDHGPAVLEDWTTAFLVQLAVPTARHLGTPARDGTFLEHLVDPTTGSSATLLPDARGGHRVRQAGPVRLWDAVEETLNRWDRAGRPDQTRFGMTVTGSRQWVWAGSPDGPRWELPTDAPAG</sequence>
<dbReference type="Proteomes" id="UP000538929">
    <property type="component" value="Unassembled WGS sequence"/>
</dbReference>
<dbReference type="InterPro" id="IPR026448">
    <property type="entry name" value="Methyltr_grasp"/>
</dbReference>